<keyword evidence="3" id="KW-1185">Reference proteome</keyword>
<accession>A0AAD4ERX5</accession>
<name>A0AAD4ERX5_9PEZI</name>
<keyword evidence="1" id="KW-0732">Signal</keyword>
<proteinExistence type="predicted"/>
<evidence type="ECO:0000313" key="2">
    <source>
        <dbReference type="EMBL" id="KAG7286468.1"/>
    </source>
</evidence>
<dbReference type="Pfam" id="PF14273">
    <property type="entry name" value="DUF4360"/>
    <property type="match status" value="1"/>
</dbReference>
<dbReference type="InterPro" id="IPR025649">
    <property type="entry name" value="DUF4360"/>
</dbReference>
<dbReference type="PANTHER" id="PTHR38847:SF1">
    <property type="entry name" value="PSEUDOURIDINE SYNTHASE RSUA_RLUA-LIKE DOMAIN-CONTAINING PROTEIN"/>
    <property type="match status" value="1"/>
</dbReference>
<organism evidence="2 3">
    <name type="scientific">Staphylotrichum longicolle</name>
    <dbReference type="NCBI Taxonomy" id="669026"/>
    <lineage>
        <taxon>Eukaryota</taxon>
        <taxon>Fungi</taxon>
        <taxon>Dikarya</taxon>
        <taxon>Ascomycota</taxon>
        <taxon>Pezizomycotina</taxon>
        <taxon>Sordariomycetes</taxon>
        <taxon>Sordariomycetidae</taxon>
        <taxon>Sordariales</taxon>
        <taxon>Chaetomiaceae</taxon>
        <taxon>Staphylotrichum</taxon>
    </lineage>
</organism>
<dbReference type="AlphaFoldDB" id="A0AAD4ERX5"/>
<evidence type="ECO:0000256" key="1">
    <source>
        <dbReference type="SAM" id="SignalP"/>
    </source>
</evidence>
<protein>
    <recommendedName>
        <fullName evidence="4">Secreted protein</fullName>
    </recommendedName>
</protein>
<dbReference type="Proteomes" id="UP001197093">
    <property type="component" value="Unassembled WGS sequence"/>
</dbReference>
<reference evidence="2" key="1">
    <citation type="submission" date="2023-02" db="EMBL/GenBank/DDBJ databases">
        <authorList>
            <person name="Palmer J.M."/>
        </authorList>
    </citation>
    <scope>NUCLEOTIDE SEQUENCE</scope>
    <source>
        <strain evidence="2">FW57</strain>
    </source>
</reference>
<feature type="signal peptide" evidence="1">
    <location>
        <begin position="1"/>
        <end position="17"/>
    </location>
</feature>
<sequence length="183" mass="19006">MHLTIASVILFAQLALGAPSAAAAPRNLRVVGASVLGSGCPYGTADVKADPSNTAFDIRLSDYVVRAGPNTMAADWRKNCKLTLNLEYDEGFQFATFATDMSGYASIPSGTQGHCSNTVDFTGGSRQACYDIDLNGGGAGAFSLSAKPDVVLWSPCGGSTAILNMNTQCWISDTDKPALIAVS</sequence>
<feature type="chain" id="PRO_5041925868" description="Secreted protein" evidence="1">
    <location>
        <begin position="18"/>
        <end position="183"/>
    </location>
</feature>
<gene>
    <name evidence="2" type="ORF">NEMBOFW57_008779</name>
</gene>
<evidence type="ECO:0000313" key="3">
    <source>
        <dbReference type="Proteomes" id="UP001197093"/>
    </source>
</evidence>
<dbReference type="EMBL" id="JAHCVI010000004">
    <property type="protein sequence ID" value="KAG7286468.1"/>
    <property type="molecule type" value="Genomic_DNA"/>
</dbReference>
<evidence type="ECO:0008006" key="4">
    <source>
        <dbReference type="Google" id="ProtNLM"/>
    </source>
</evidence>
<dbReference type="PANTHER" id="PTHR38847">
    <property type="match status" value="1"/>
</dbReference>
<comment type="caution">
    <text evidence="2">The sequence shown here is derived from an EMBL/GenBank/DDBJ whole genome shotgun (WGS) entry which is preliminary data.</text>
</comment>